<dbReference type="Pfam" id="PF03544">
    <property type="entry name" value="TonB_C"/>
    <property type="match status" value="1"/>
</dbReference>
<evidence type="ECO:0000256" key="7">
    <source>
        <dbReference type="ARBA" id="ARBA00022927"/>
    </source>
</evidence>
<keyword evidence="5" id="KW-0997">Cell inner membrane</keyword>
<proteinExistence type="inferred from homology"/>
<dbReference type="Proteomes" id="UP000233293">
    <property type="component" value="Unassembled WGS sequence"/>
</dbReference>
<reference evidence="13" key="1">
    <citation type="submission" date="2017-12" db="EMBL/GenBank/DDBJ databases">
        <title>Draft genome sequence of Telmatospirillum siberiense 26-4b1T, an acidotolerant peatland alphaproteobacterium potentially involved in sulfur cycling.</title>
        <authorList>
            <person name="Hausmann B."/>
            <person name="Pjevac P."/>
            <person name="Schreck K."/>
            <person name="Herbold C.W."/>
            <person name="Daims H."/>
            <person name="Wagner M."/>
            <person name="Pester M."/>
            <person name="Loy A."/>
        </authorList>
    </citation>
    <scope>NUCLEOTIDE SEQUENCE [LARGE SCALE GENOMIC DNA]</scope>
    <source>
        <strain evidence="13">26-4b1</strain>
    </source>
</reference>
<dbReference type="GO" id="GO:0015031">
    <property type="term" value="P:protein transport"/>
    <property type="evidence" value="ECO:0007669"/>
    <property type="project" value="UniProtKB-KW"/>
</dbReference>
<dbReference type="PROSITE" id="PS52015">
    <property type="entry name" value="TONB_CTD"/>
    <property type="match status" value="1"/>
</dbReference>
<evidence type="ECO:0000313" key="12">
    <source>
        <dbReference type="EMBL" id="PKU22458.1"/>
    </source>
</evidence>
<keyword evidence="4" id="KW-1003">Cell membrane</keyword>
<evidence type="ECO:0000256" key="8">
    <source>
        <dbReference type="ARBA" id="ARBA00022989"/>
    </source>
</evidence>
<keyword evidence="7" id="KW-0653">Protein transport</keyword>
<comment type="caution">
    <text evidence="12">The sequence shown here is derived from an EMBL/GenBank/DDBJ whole genome shotgun (WGS) entry which is preliminary data.</text>
</comment>
<comment type="subcellular location">
    <subcellularLocation>
        <location evidence="1">Cell inner membrane</location>
        <topology evidence="1">Single-pass membrane protein</topology>
        <orientation evidence="1">Periplasmic side</orientation>
    </subcellularLocation>
</comment>
<keyword evidence="6" id="KW-0812">Transmembrane</keyword>
<dbReference type="GO" id="GO:0098797">
    <property type="term" value="C:plasma membrane protein complex"/>
    <property type="evidence" value="ECO:0007669"/>
    <property type="project" value="TreeGrafter"/>
</dbReference>
<evidence type="ECO:0000256" key="6">
    <source>
        <dbReference type="ARBA" id="ARBA00022692"/>
    </source>
</evidence>
<dbReference type="EMBL" id="PIUM01000031">
    <property type="protein sequence ID" value="PKU22458.1"/>
    <property type="molecule type" value="Genomic_DNA"/>
</dbReference>
<protein>
    <recommendedName>
        <fullName evidence="11">TonB C-terminal domain-containing protein</fullName>
    </recommendedName>
</protein>
<dbReference type="AlphaFoldDB" id="A0A2N3PPZ9"/>
<name>A0A2N3PPZ9_9PROT</name>
<sequence length="113" mass="12193">MSTPASPPSPALAPSRLAEPVRTVPSIDASGSCRKPDYPPISRRLEETGTVILEFLIDVDGTVTDSRIAGSSGHSRLDEAARQALTLCAFKPGTLDGRPEKSWARLRYTWSLN</sequence>
<dbReference type="GO" id="GO:0031992">
    <property type="term" value="F:energy transducer activity"/>
    <property type="evidence" value="ECO:0007669"/>
    <property type="project" value="TreeGrafter"/>
</dbReference>
<dbReference type="InterPro" id="IPR006260">
    <property type="entry name" value="TonB/TolA_C"/>
</dbReference>
<organism evidence="12 13">
    <name type="scientific">Telmatospirillum siberiense</name>
    <dbReference type="NCBI Taxonomy" id="382514"/>
    <lineage>
        <taxon>Bacteria</taxon>
        <taxon>Pseudomonadati</taxon>
        <taxon>Pseudomonadota</taxon>
        <taxon>Alphaproteobacteria</taxon>
        <taxon>Rhodospirillales</taxon>
        <taxon>Rhodospirillaceae</taxon>
        <taxon>Telmatospirillum</taxon>
    </lineage>
</organism>
<dbReference type="OrthoDB" id="9792439at2"/>
<keyword evidence="8" id="KW-1133">Transmembrane helix</keyword>
<keyword evidence="13" id="KW-1185">Reference proteome</keyword>
<dbReference type="InterPro" id="IPR051045">
    <property type="entry name" value="TonB-dependent_transducer"/>
</dbReference>
<evidence type="ECO:0000259" key="11">
    <source>
        <dbReference type="PROSITE" id="PS52015"/>
    </source>
</evidence>
<dbReference type="SUPFAM" id="SSF74653">
    <property type="entry name" value="TolA/TonB C-terminal domain"/>
    <property type="match status" value="1"/>
</dbReference>
<evidence type="ECO:0000256" key="2">
    <source>
        <dbReference type="ARBA" id="ARBA00006555"/>
    </source>
</evidence>
<evidence type="ECO:0000256" key="9">
    <source>
        <dbReference type="ARBA" id="ARBA00023136"/>
    </source>
</evidence>
<evidence type="ECO:0000256" key="3">
    <source>
        <dbReference type="ARBA" id="ARBA00022448"/>
    </source>
</evidence>
<evidence type="ECO:0000256" key="1">
    <source>
        <dbReference type="ARBA" id="ARBA00004383"/>
    </source>
</evidence>
<evidence type="ECO:0000256" key="5">
    <source>
        <dbReference type="ARBA" id="ARBA00022519"/>
    </source>
</evidence>
<feature type="domain" description="TonB C-terminal" evidence="11">
    <location>
        <begin position="23"/>
        <end position="113"/>
    </location>
</feature>
<evidence type="ECO:0000256" key="10">
    <source>
        <dbReference type="SAM" id="MobiDB-lite"/>
    </source>
</evidence>
<dbReference type="Gene3D" id="3.30.1150.10">
    <property type="match status" value="1"/>
</dbReference>
<feature type="compositionally biased region" description="Pro residues" evidence="10">
    <location>
        <begin position="1"/>
        <end position="11"/>
    </location>
</feature>
<accession>A0A2N3PPZ9</accession>
<dbReference type="NCBIfam" id="TIGR01352">
    <property type="entry name" value="tonB_Cterm"/>
    <property type="match status" value="1"/>
</dbReference>
<keyword evidence="9" id="KW-0472">Membrane</keyword>
<keyword evidence="3" id="KW-0813">Transport</keyword>
<evidence type="ECO:0000256" key="4">
    <source>
        <dbReference type="ARBA" id="ARBA00022475"/>
    </source>
</evidence>
<comment type="similarity">
    <text evidence="2">Belongs to the TonB family.</text>
</comment>
<dbReference type="RefSeq" id="WP_101252656.1">
    <property type="nucleotide sequence ID" value="NZ_PIUM01000031.1"/>
</dbReference>
<gene>
    <name evidence="12" type="ORF">CWS72_21250</name>
</gene>
<dbReference type="InterPro" id="IPR037682">
    <property type="entry name" value="TonB_C"/>
</dbReference>
<dbReference type="PANTHER" id="PTHR33446">
    <property type="entry name" value="PROTEIN TONB-RELATED"/>
    <property type="match status" value="1"/>
</dbReference>
<dbReference type="PANTHER" id="PTHR33446:SF2">
    <property type="entry name" value="PROTEIN TONB"/>
    <property type="match status" value="1"/>
</dbReference>
<dbReference type="GO" id="GO:0055085">
    <property type="term" value="P:transmembrane transport"/>
    <property type="evidence" value="ECO:0007669"/>
    <property type="project" value="InterPro"/>
</dbReference>
<evidence type="ECO:0000313" key="13">
    <source>
        <dbReference type="Proteomes" id="UP000233293"/>
    </source>
</evidence>
<feature type="region of interest" description="Disordered" evidence="10">
    <location>
        <begin position="1"/>
        <end position="41"/>
    </location>
</feature>